<gene>
    <name evidence="1" type="ORF">GQ602_003964</name>
</gene>
<sequence length="135" mass="14433">MKPARLLTVLPPTTLAAVTPITEALKNSPLSKLLPTDGLVDLLDRTRLLPGLLTRPGYQACPNELTPFCCPVGGKGAGSYPRSPLDFALVCKDLFLLTPSCCTPPVHGGTGNIFTSFILLFKPKPQYICRKAVLA</sequence>
<comment type="caution">
    <text evidence="1">The sequence shown here is derived from an EMBL/GenBank/DDBJ whole genome shotgun (WGS) entry which is preliminary data.</text>
</comment>
<evidence type="ECO:0000313" key="2">
    <source>
        <dbReference type="Proteomes" id="UP000562929"/>
    </source>
</evidence>
<reference evidence="1 2" key="1">
    <citation type="journal article" date="2020" name="G3 (Bethesda)">
        <title>Genetic Underpinnings of Host Manipulation by Ophiocordyceps as Revealed by Comparative Transcriptomics.</title>
        <authorList>
            <person name="Will I."/>
            <person name="Das B."/>
            <person name="Trinh T."/>
            <person name="Brachmann A."/>
            <person name="Ohm R.A."/>
            <person name="de Bekker C."/>
        </authorList>
    </citation>
    <scope>NUCLEOTIDE SEQUENCE [LARGE SCALE GENOMIC DNA]</scope>
    <source>
        <strain evidence="1 2">EC05</strain>
    </source>
</reference>
<keyword evidence="2" id="KW-1185">Reference proteome</keyword>
<evidence type="ECO:0000313" key="1">
    <source>
        <dbReference type="EMBL" id="KAF4587271.1"/>
    </source>
</evidence>
<dbReference type="EMBL" id="JAACLJ010000004">
    <property type="protein sequence ID" value="KAF4587271.1"/>
    <property type="molecule type" value="Genomic_DNA"/>
</dbReference>
<proteinExistence type="predicted"/>
<organism evidence="1 2">
    <name type="scientific">Ophiocordyceps camponoti-floridani</name>
    <dbReference type="NCBI Taxonomy" id="2030778"/>
    <lineage>
        <taxon>Eukaryota</taxon>
        <taxon>Fungi</taxon>
        <taxon>Dikarya</taxon>
        <taxon>Ascomycota</taxon>
        <taxon>Pezizomycotina</taxon>
        <taxon>Sordariomycetes</taxon>
        <taxon>Hypocreomycetidae</taxon>
        <taxon>Hypocreales</taxon>
        <taxon>Ophiocordycipitaceae</taxon>
        <taxon>Ophiocordyceps</taxon>
    </lineage>
</organism>
<name>A0A8H4VD42_9HYPO</name>
<dbReference type="AlphaFoldDB" id="A0A8H4VD42"/>
<accession>A0A8H4VD42</accession>
<evidence type="ECO:0008006" key="3">
    <source>
        <dbReference type="Google" id="ProtNLM"/>
    </source>
</evidence>
<dbReference type="Proteomes" id="UP000562929">
    <property type="component" value="Unassembled WGS sequence"/>
</dbReference>
<protein>
    <recommendedName>
        <fullName evidence="3">Hydrophobin</fullName>
    </recommendedName>
</protein>